<dbReference type="InterPro" id="IPR050466">
    <property type="entry name" value="Carboxylest/Gibb_receptor"/>
</dbReference>
<reference evidence="3 4" key="1">
    <citation type="submission" date="2022-03" db="EMBL/GenBank/DDBJ databases">
        <authorList>
            <person name="Macdonald S."/>
            <person name="Ahmed S."/>
            <person name="Newling K."/>
        </authorList>
    </citation>
    <scope>NUCLEOTIDE SEQUENCE [LARGE SCALE GENOMIC DNA]</scope>
</reference>
<dbReference type="PANTHER" id="PTHR23024:SF546">
    <property type="entry name" value="CARBOXYLESTERASE 120-RELATED"/>
    <property type="match status" value="1"/>
</dbReference>
<gene>
    <name evidence="3" type="ORF">ERUC_LOCUS3512</name>
</gene>
<evidence type="ECO:0000256" key="1">
    <source>
        <dbReference type="ARBA" id="ARBA00010515"/>
    </source>
</evidence>
<feature type="domain" description="Alpha/beta hydrolase fold-3" evidence="2">
    <location>
        <begin position="53"/>
        <end position="256"/>
    </location>
</feature>
<dbReference type="PANTHER" id="PTHR23024">
    <property type="entry name" value="ARYLACETAMIDE DEACETYLASE"/>
    <property type="match status" value="1"/>
</dbReference>
<evidence type="ECO:0000313" key="3">
    <source>
        <dbReference type="EMBL" id="CAH8303918.1"/>
    </source>
</evidence>
<organism evidence="3 4">
    <name type="scientific">Eruca vesicaria subsp. sativa</name>
    <name type="common">Garden rocket</name>
    <name type="synonym">Eruca sativa</name>
    <dbReference type="NCBI Taxonomy" id="29727"/>
    <lineage>
        <taxon>Eukaryota</taxon>
        <taxon>Viridiplantae</taxon>
        <taxon>Streptophyta</taxon>
        <taxon>Embryophyta</taxon>
        <taxon>Tracheophyta</taxon>
        <taxon>Spermatophyta</taxon>
        <taxon>Magnoliopsida</taxon>
        <taxon>eudicotyledons</taxon>
        <taxon>Gunneridae</taxon>
        <taxon>Pentapetalae</taxon>
        <taxon>rosids</taxon>
        <taxon>malvids</taxon>
        <taxon>Brassicales</taxon>
        <taxon>Brassicaceae</taxon>
        <taxon>Brassiceae</taxon>
        <taxon>Eruca</taxon>
    </lineage>
</organism>
<evidence type="ECO:0000259" key="2">
    <source>
        <dbReference type="Pfam" id="PF07859"/>
    </source>
</evidence>
<dbReference type="Gene3D" id="3.40.50.1820">
    <property type="entry name" value="alpha/beta hydrolase"/>
    <property type="match status" value="1"/>
</dbReference>
<proteinExistence type="inferred from homology"/>
<dbReference type="SUPFAM" id="SSF53474">
    <property type="entry name" value="alpha/beta-Hydrolases"/>
    <property type="match status" value="1"/>
</dbReference>
<accession>A0ABC8J3Y9</accession>
<comment type="similarity">
    <text evidence="1">Belongs to the 'GDXG' lipolytic enzyme family.</text>
</comment>
<protein>
    <recommendedName>
        <fullName evidence="2">Alpha/beta hydrolase fold-3 domain-containing protein</fullName>
    </recommendedName>
</protein>
<dbReference type="InterPro" id="IPR029058">
    <property type="entry name" value="AB_hydrolase_fold"/>
</dbReference>
<dbReference type="Proteomes" id="UP001642260">
    <property type="component" value="Unassembled WGS sequence"/>
</dbReference>
<dbReference type="InterPro" id="IPR013094">
    <property type="entry name" value="AB_hydrolase_3"/>
</dbReference>
<evidence type="ECO:0000313" key="4">
    <source>
        <dbReference type="Proteomes" id="UP001642260"/>
    </source>
</evidence>
<dbReference type="AlphaFoldDB" id="A0ABC8J3Y9"/>
<sequence length="273" mass="29734">MSGSSQSSPNPFPPQPVESKDIIVDHSKSTWMRLYVPTTALNGGVASKKLPLVVYFHAGGFTTGSVDCPLFNASCILIALKINVVVASPSYRIAPQNKLPAAYEDGVEAVEWIKNNSEEDEWLKSCADLSNVFLMGIGAGGNVAYNVGLRFAEEVLTPLSIRGLILDYPLFSGEELFPSELGHVDVTDWKFCLPDGADRDHEYSNPMVGAGPDNMEKIKRSGWKVMVIGGRALIDRHRDVAKLLKEKGVDVVERFNGEDAFASVRSIIYSSAP</sequence>
<keyword evidence="4" id="KW-1185">Reference proteome</keyword>
<dbReference type="Pfam" id="PF07859">
    <property type="entry name" value="Abhydrolase_3"/>
    <property type="match status" value="1"/>
</dbReference>
<name>A0ABC8J3Y9_ERUVS</name>
<dbReference type="EMBL" id="CAKOAT010059377">
    <property type="protein sequence ID" value="CAH8303918.1"/>
    <property type="molecule type" value="Genomic_DNA"/>
</dbReference>
<comment type="caution">
    <text evidence="3">The sequence shown here is derived from an EMBL/GenBank/DDBJ whole genome shotgun (WGS) entry which is preliminary data.</text>
</comment>